<dbReference type="Proteomes" id="UP000261540">
    <property type="component" value="Unplaced"/>
</dbReference>
<evidence type="ECO:0000313" key="2">
    <source>
        <dbReference type="Proteomes" id="UP000261540"/>
    </source>
</evidence>
<dbReference type="InterPro" id="IPR012337">
    <property type="entry name" value="RNaseH-like_sf"/>
</dbReference>
<dbReference type="SUPFAM" id="SSF53098">
    <property type="entry name" value="Ribonuclease H-like"/>
    <property type="match status" value="1"/>
</dbReference>
<dbReference type="AlphaFoldDB" id="A0A3B3RBQ1"/>
<evidence type="ECO:0000313" key="1">
    <source>
        <dbReference type="Ensembl" id="ENSPKIP00000016097.1"/>
    </source>
</evidence>
<dbReference type="GeneTree" id="ENSGT00940000160436"/>
<evidence type="ECO:0008006" key="3">
    <source>
        <dbReference type="Google" id="ProtNLM"/>
    </source>
</evidence>
<protein>
    <recommendedName>
        <fullName evidence="3">HAT C-terminal dimerisation domain-containing protein</fullName>
    </recommendedName>
</protein>
<dbReference type="Ensembl" id="ENSPKIT00000040579.1">
    <property type="protein sequence ID" value="ENSPKIP00000016097.1"/>
    <property type="gene ID" value="ENSPKIG00000002559.1"/>
</dbReference>
<dbReference type="PANTHER" id="PTHR45913">
    <property type="entry name" value="EPM2A-INTERACTING PROTEIN 1"/>
    <property type="match status" value="1"/>
</dbReference>
<keyword evidence="2" id="KW-1185">Reference proteome</keyword>
<sequence>MLSNEAMKPSKLRRHLETKHAHLKDKSDDFFIRRHNELVTQTKASCILSHHIAKCQEPFTTGEKLVLPSIVSACSEVLGPAAAAKVKEILLSNDTVCRQLDDMAADIEMQITEKAKASDWFAIQLDESTDNSNLAMLLVYITYVHEGQFHEDFLFCKELPGTTTAEKIFQVLGGYITGHGLLWSRCVGVCTDGAVAMTGRHNRVVARVKAVSQSRQSRQCTALSIERCLPLNWSGSFVGYVRIFFFCAKIEVFLTNKQSSLASHLQDQSWIIKVAYLSDILNHFNTMNLSIQVRTCDIFQANDKIMAFKKKLWTNRVNRGVFDMFGCLSSLADEGVDLGEVPAVIAQHLTETLHHFNLYFPSKSHLMEKQWVRDLFANPEMSDLSPVVQDKLLELSCDAGLQSRFGRLSLSEFWLSYYEEYPQLTEMAVKTILPFHSTYLCETTFSQLTSAKTKDRNRLNSENTLRVAVSACLPRFDQLVARKQVVYGPAAPKPDMTGQISLRNAALVFHLYEFSCSCVL</sequence>
<reference evidence="1" key="1">
    <citation type="submission" date="2025-08" db="UniProtKB">
        <authorList>
            <consortium name="Ensembl"/>
        </authorList>
    </citation>
    <scope>IDENTIFICATION</scope>
</reference>
<name>A0A3B3RBQ1_9TELE</name>
<accession>A0A3B3RBQ1</accession>
<dbReference type="PANTHER" id="PTHR45913:SF19">
    <property type="entry name" value="LOW QUALITY PROTEIN: ZINC FINGER BED DOMAIN-CONTAINING PROTEIN 5-LIKE"/>
    <property type="match status" value="1"/>
</dbReference>
<reference evidence="1" key="2">
    <citation type="submission" date="2025-09" db="UniProtKB">
        <authorList>
            <consortium name="Ensembl"/>
        </authorList>
    </citation>
    <scope>IDENTIFICATION</scope>
</reference>
<proteinExistence type="predicted"/>
<organism evidence="1 2">
    <name type="scientific">Paramormyrops kingsleyae</name>
    <dbReference type="NCBI Taxonomy" id="1676925"/>
    <lineage>
        <taxon>Eukaryota</taxon>
        <taxon>Metazoa</taxon>
        <taxon>Chordata</taxon>
        <taxon>Craniata</taxon>
        <taxon>Vertebrata</taxon>
        <taxon>Euteleostomi</taxon>
        <taxon>Actinopterygii</taxon>
        <taxon>Neopterygii</taxon>
        <taxon>Teleostei</taxon>
        <taxon>Osteoglossocephala</taxon>
        <taxon>Osteoglossomorpha</taxon>
        <taxon>Osteoglossiformes</taxon>
        <taxon>Mormyridae</taxon>
        <taxon>Paramormyrops</taxon>
    </lineage>
</organism>